<evidence type="ECO:0000256" key="2">
    <source>
        <dbReference type="ARBA" id="ARBA00004294"/>
    </source>
</evidence>
<dbReference type="PANTHER" id="PTHR10689">
    <property type="entry name" value="MICROSOMAL GLUTATHIONE S-TRANSFERASE 1"/>
    <property type="match status" value="1"/>
</dbReference>
<evidence type="ECO:0000256" key="1">
    <source>
        <dbReference type="ARBA" id="ARBA00003701"/>
    </source>
</evidence>
<dbReference type="GO" id="GO:0004364">
    <property type="term" value="F:glutathione transferase activity"/>
    <property type="evidence" value="ECO:0007669"/>
    <property type="project" value="UniProtKB-EC"/>
</dbReference>
<evidence type="ECO:0000256" key="8">
    <source>
        <dbReference type="ARBA" id="ARBA00022787"/>
    </source>
</evidence>
<evidence type="ECO:0000256" key="15">
    <source>
        <dbReference type="ARBA" id="ARBA00039397"/>
    </source>
</evidence>
<dbReference type="AlphaFoldDB" id="A0A9N9RU27"/>
<accession>A0A9N9RU27</accession>
<comment type="subcellular location">
    <subcellularLocation>
        <location evidence="3">Endoplasmic reticulum membrane</location>
        <topology evidence="3">Multi-pass membrane protein</topology>
    </subcellularLocation>
    <subcellularLocation>
        <location evidence="2">Mitochondrion outer membrane</location>
    </subcellularLocation>
</comment>
<comment type="subunit">
    <text evidence="14">Homotrimer; The trimer binds only one molecule of glutathione.</text>
</comment>
<evidence type="ECO:0000256" key="4">
    <source>
        <dbReference type="ARBA" id="ARBA00010459"/>
    </source>
</evidence>
<keyword evidence="19" id="KW-1185">Reference proteome</keyword>
<evidence type="ECO:0000256" key="17">
    <source>
        <dbReference type="SAM" id="Phobius"/>
    </source>
</evidence>
<evidence type="ECO:0000256" key="6">
    <source>
        <dbReference type="ARBA" id="ARBA00022679"/>
    </source>
</evidence>
<dbReference type="InterPro" id="IPR040162">
    <property type="entry name" value="MGST1-like"/>
</dbReference>
<dbReference type="GO" id="GO:0005789">
    <property type="term" value="C:endoplasmic reticulum membrane"/>
    <property type="evidence" value="ECO:0007669"/>
    <property type="project" value="UniProtKB-SubCell"/>
</dbReference>
<evidence type="ECO:0000256" key="16">
    <source>
        <dbReference type="ARBA" id="ARBA00049385"/>
    </source>
</evidence>
<keyword evidence="13 17" id="KW-0472">Membrane</keyword>
<dbReference type="GO" id="GO:0005741">
    <property type="term" value="C:mitochondrial outer membrane"/>
    <property type="evidence" value="ECO:0007669"/>
    <property type="project" value="UniProtKB-SubCell"/>
</dbReference>
<feature type="transmembrane region" description="Helical" evidence="17">
    <location>
        <begin position="12"/>
        <end position="37"/>
    </location>
</feature>
<evidence type="ECO:0000256" key="5">
    <source>
        <dbReference type="ARBA" id="ARBA00012452"/>
    </source>
</evidence>
<evidence type="ECO:0000256" key="11">
    <source>
        <dbReference type="ARBA" id="ARBA00022990"/>
    </source>
</evidence>
<evidence type="ECO:0000313" key="19">
    <source>
        <dbReference type="Proteomes" id="UP001153620"/>
    </source>
</evidence>
<evidence type="ECO:0000256" key="9">
    <source>
        <dbReference type="ARBA" id="ARBA00022824"/>
    </source>
</evidence>
<dbReference type="FunFam" id="1.20.120.550:FF:000002">
    <property type="entry name" value="Microsomal glutathione S-transferase 1"/>
    <property type="match status" value="1"/>
</dbReference>
<keyword evidence="11" id="KW-0007">Acetylation</keyword>
<protein>
    <recommendedName>
        <fullName evidence="15">Microsomal glutathione S-transferase 1</fullName>
        <ecNumber evidence="5">2.5.1.18</ecNumber>
    </recommendedName>
</protein>
<evidence type="ECO:0000256" key="7">
    <source>
        <dbReference type="ARBA" id="ARBA00022692"/>
    </source>
</evidence>
<dbReference type="Proteomes" id="UP001153620">
    <property type="component" value="Chromosome 2"/>
</dbReference>
<keyword evidence="8" id="KW-1000">Mitochondrion outer membrane</keyword>
<evidence type="ECO:0000313" key="18">
    <source>
        <dbReference type="EMBL" id="CAG9803738.1"/>
    </source>
</evidence>
<comment type="catalytic activity">
    <reaction evidence="16">
        <text>RX + glutathione = an S-substituted glutathione + a halide anion + H(+)</text>
        <dbReference type="Rhea" id="RHEA:16437"/>
        <dbReference type="ChEBI" id="CHEBI:15378"/>
        <dbReference type="ChEBI" id="CHEBI:16042"/>
        <dbReference type="ChEBI" id="CHEBI:17792"/>
        <dbReference type="ChEBI" id="CHEBI:57925"/>
        <dbReference type="ChEBI" id="CHEBI:90779"/>
        <dbReference type="EC" id="2.5.1.18"/>
    </reaction>
    <physiologicalReaction direction="left-to-right" evidence="16">
        <dbReference type="Rhea" id="RHEA:16438"/>
    </physiologicalReaction>
</comment>
<keyword evidence="10 17" id="KW-1133">Transmembrane helix</keyword>
<comment type="similarity">
    <text evidence="4">Belongs to the MAPEG family.</text>
</comment>
<evidence type="ECO:0000256" key="12">
    <source>
        <dbReference type="ARBA" id="ARBA00023128"/>
    </source>
</evidence>
<keyword evidence="12" id="KW-0496">Mitochondrion</keyword>
<dbReference type="Pfam" id="PF01124">
    <property type="entry name" value="MAPEG"/>
    <property type="match status" value="1"/>
</dbReference>
<dbReference type="EMBL" id="OU895878">
    <property type="protein sequence ID" value="CAG9803738.1"/>
    <property type="molecule type" value="Genomic_DNA"/>
</dbReference>
<proteinExistence type="inferred from homology"/>
<keyword evidence="9" id="KW-0256">Endoplasmic reticulum</keyword>
<gene>
    <name evidence="18" type="ORF">CHIRRI_LOCUS6634</name>
</gene>
<sequence length="151" mass="17660">MAVLDVLNANNATFCIFITWSGILLIKVMLMTIVTVYHRFKNNASMNPEDVFWNKNFEVKINDDVERVRRAHLNDLENVVPFIIICFLFILSEPNEIFASWLIRIVGLSRIAHSIIYVCQVQQPFRAICFYITYVISLYMILSSIVYFIKL</sequence>
<dbReference type="PANTHER" id="PTHR10689:SF6">
    <property type="entry name" value="MICROSOMAL GLUTATHIONE S-TRANSFERASE 1"/>
    <property type="match status" value="1"/>
</dbReference>
<name>A0A9N9RU27_9DIPT</name>
<dbReference type="EC" id="2.5.1.18" evidence="5"/>
<keyword evidence="6" id="KW-0808">Transferase</keyword>
<evidence type="ECO:0000256" key="13">
    <source>
        <dbReference type="ARBA" id="ARBA00023136"/>
    </source>
</evidence>
<evidence type="ECO:0000256" key="14">
    <source>
        <dbReference type="ARBA" id="ARBA00038540"/>
    </source>
</evidence>
<comment type="function">
    <text evidence="1">Conjugation of reduced glutathione to a wide number of exogenous and endogenous hydrophobic electrophiles.</text>
</comment>
<evidence type="ECO:0000256" key="10">
    <source>
        <dbReference type="ARBA" id="ARBA00022989"/>
    </source>
</evidence>
<feature type="transmembrane region" description="Helical" evidence="17">
    <location>
        <begin position="131"/>
        <end position="149"/>
    </location>
</feature>
<evidence type="ECO:0000256" key="3">
    <source>
        <dbReference type="ARBA" id="ARBA00004477"/>
    </source>
</evidence>
<dbReference type="InterPro" id="IPR001129">
    <property type="entry name" value="Membr-assoc_MAPEG"/>
</dbReference>
<dbReference type="SUPFAM" id="SSF161084">
    <property type="entry name" value="MAPEG domain-like"/>
    <property type="match status" value="1"/>
</dbReference>
<reference evidence="18" key="2">
    <citation type="submission" date="2022-10" db="EMBL/GenBank/DDBJ databases">
        <authorList>
            <consortium name="ENA_rothamsted_submissions"/>
            <consortium name="culmorum"/>
            <person name="King R."/>
        </authorList>
    </citation>
    <scope>NUCLEOTIDE SEQUENCE</scope>
</reference>
<dbReference type="Gene3D" id="1.20.120.550">
    <property type="entry name" value="Membrane associated eicosanoid/glutathione metabolism-like domain"/>
    <property type="match status" value="1"/>
</dbReference>
<dbReference type="InterPro" id="IPR023352">
    <property type="entry name" value="MAPEG-like_dom_sf"/>
</dbReference>
<dbReference type="OrthoDB" id="193139at2759"/>
<organism evidence="18 19">
    <name type="scientific">Chironomus riparius</name>
    <dbReference type="NCBI Taxonomy" id="315576"/>
    <lineage>
        <taxon>Eukaryota</taxon>
        <taxon>Metazoa</taxon>
        <taxon>Ecdysozoa</taxon>
        <taxon>Arthropoda</taxon>
        <taxon>Hexapoda</taxon>
        <taxon>Insecta</taxon>
        <taxon>Pterygota</taxon>
        <taxon>Neoptera</taxon>
        <taxon>Endopterygota</taxon>
        <taxon>Diptera</taxon>
        <taxon>Nematocera</taxon>
        <taxon>Chironomoidea</taxon>
        <taxon>Chironomidae</taxon>
        <taxon>Chironominae</taxon>
        <taxon>Chironomus</taxon>
    </lineage>
</organism>
<reference evidence="18" key="1">
    <citation type="submission" date="2022-01" db="EMBL/GenBank/DDBJ databases">
        <authorList>
            <person name="King R."/>
        </authorList>
    </citation>
    <scope>NUCLEOTIDE SEQUENCE</scope>
</reference>
<keyword evidence="7 17" id="KW-0812">Transmembrane</keyword>